<dbReference type="InterPro" id="IPR050114">
    <property type="entry name" value="UPF0173_UPF0282_UlaG_hydrolase"/>
</dbReference>
<reference evidence="4 5" key="1">
    <citation type="submission" date="2017-06" db="EMBL/GenBank/DDBJ databases">
        <title>Draft Genome Sequence of Natranaerobius trueperi halophilic, alkalithermophilic bacteria from soda lakes.</title>
        <authorList>
            <person name="Zhao B."/>
        </authorList>
    </citation>
    <scope>NUCLEOTIDE SEQUENCE [LARGE SCALE GENOMIC DNA]</scope>
    <source>
        <strain evidence="4 5">DSM 18760</strain>
    </source>
</reference>
<dbReference type="InterPro" id="IPR001279">
    <property type="entry name" value="Metallo-B-lactamas"/>
</dbReference>
<proteinExistence type="inferred from homology"/>
<dbReference type="Proteomes" id="UP000214588">
    <property type="component" value="Unassembled WGS sequence"/>
</dbReference>
<dbReference type="Pfam" id="PF12706">
    <property type="entry name" value="Lactamase_B_2"/>
    <property type="match status" value="1"/>
</dbReference>
<evidence type="ECO:0000259" key="3">
    <source>
        <dbReference type="SMART" id="SM00849"/>
    </source>
</evidence>
<dbReference type="PANTHER" id="PTHR43546">
    <property type="entry name" value="UPF0173 METAL-DEPENDENT HYDROLASE MJ1163-RELATED"/>
    <property type="match status" value="1"/>
</dbReference>
<keyword evidence="5" id="KW-1185">Reference proteome</keyword>
<evidence type="ECO:0000313" key="4">
    <source>
        <dbReference type="EMBL" id="OWZ84921.1"/>
    </source>
</evidence>
<dbReference type="HAMAP" id="MF_00457">
    <property type="entry name" value="UPF0173"/>
    <property type="match status" value="1"/>
</dbReference>
<dbReference type="SUPFAM" id="SSF56281">
    <property type="entry name" value="Metallo-hydrolase/oxidoreductase"/>
    <property type="match status" value="1"/>
</dbReference>
<sequence>MELKFIGHGCVQLSEKNDKLIFDPFIDDNPLANISSDDVSPNYILLSHFHDDHKGDAFQIAKDNDSLIISTAEIAGAAEQEGLKSHPMHIGGTKEFDFGSVKITPALHGSGIAGGHACGFVVNFHGKSIYYAGDTGLFSDMKLISEFFDLDFAILPIGSNFTMDINEAVLATQFLKPKGVIPIHYNTWPPIEADPKEFQQKVSEKTNSECFILDPGESIDIT</sequence>
<gene>
    <name evidence="4" type="ORF">CDO51_00510</name>
</gene>
<dbReference type="SMART" id="SM00849">
    <property type="entry name" value="Lactamase_B"/>
    <property type="match status" value="1"/>
</dbReference>
<name>A0A226C158_9FIRM</name>
<organism evidence="4 5">
    <name type="scientific">Natranaerobius trueperi</name>
    <dbReference type="NCBI Taxonomy" id="759412"/>
    <lineage>
        <taxon>Bacteria</taxon>
        <taxon>Bacillati</taxon>
        <taxon>Bacillota</taxon>
        <taxon>Clostridia</taxon>
        <taxon>Natranaerobiales</taxon>
        <taxon>Natranaerobiaceae</taxon>
        <taxon>Natranaerobius</taxon>
    </lineage>
</organism>
<comment type="caution">
    <text evidence="4">The sequence shown here is derived from an EMBL/GenBank/DDBJ whole genome shotgun (WGS) entry which is preliminary data.</text>
</comment>
<accession>A0A226C158</accession>
<dbReference type="GO" id="GO:0016787">
    <property type="term" value="F:hydrolase activity"/>
    <property type="evidence" value="ECO:0007669"/>
    <property type="project" value="UniProtKB-UniRule"/>
</dbReference>
<dbReference type="InterPro" id="IPR022877">
    <property type="entry name" value="UPF0173"/>
</dbReference>
<comment type="similarity">
    <text evidence="2">Belongs to the UPF0173 family.</text>
</comment>
<dbReference type="Gene3D" id="3.60.15.10">
    <property type="entry name" value="Ribonuclease Z/Hydroxyacylglutathione hydrolase-like"/>
    <property type="match status" value="1"/>
</dbReference>
<dbReference type="NCBIfam" id="NF001911">
    <property type="entry name" value="PRK00685.1"/>
    <property type="match status" value="1"/>
</dbReference>
<dbReference type="AlphaFoldDB" id="A0A226C158"/>
<keyword evidence="1 2" id="KW-0378">Hydrolase</keyword>
<dbReference type="RefSeq" id="WP_089022345.1">
    <property type="nucleotide sequence ID" value="NZ_NIQC01000001.1"/>
</dbReference>
<feature type="domain" description="Metallo-beta-lactamase" evidence="3">
    <location>
        <begin position="7"/>
        <end position="184"/>
    </location>
</feature>
<evidence type="ECO:0000313" key="5">
    <source>
        <dbReference type="Proteomes" id="UP000214588"/>
    </source>
</evidence>
<dbReference type="OrthoDB" id="9789133at2"/>
<protein>
    <recommendedName>
        <fullName evidence="2">UPF0173 metal-dependent hydrolase CDO51_00510</fullName>
    </recommendedName>
</protein>
<dbReference type="InterPro" id="IPR036866">
    <property type="entry name" value="RibonucZ/Hydroxyglut_hydro"/>
</dbReference>
<dbReference type="PANTHER" id="PTHR43546:SF3">
    <property type="entry name" value="UPF0173 METAL-DEPENDENT HYDROLASE MJ1163"/>
    <property type="match status" value="1"/>
</dbReference>
<evidence type="ECO:0000256" key="2">
    <source>
        <dbReference type="HAMAP-Rule" id="MF_00457"/>
    </source>
</evidence>
<dbReference type="EMBL" id="NIQC01000001">
    <property type="protein sequence ID" value="OWZ84921.1"/>
    <property type="molecule type" value="Genomic_DNA"/>
</dbReference>
<evidence type="ECO:0000256" key="1">
    <source>
        <dbReference type="ARBA" id="ARBA00022801"/>
    </source>
</evidence>